<reference evidence="2" key="1">
    <citation type="submission" date="2024-10" db="EMBL/GenBank/DDBJ databases">
        <authorList>
            <person name="Ryan C."/>
        </authorList>
    </citation>
    <scope>NUCLEOTIDE SEQUENCE [LARGE SCALE GENOMIC DNA]</scope>
</reference>
<evidence type="ECO:0000256" key="1">
    <source>
        <dbReference type="SAM" id="Phobius"/>
    </source>
</evidence>
<dbReference type="InterPro" id="IPR004158">
    <property type="entry name" value="DUF247_pln"/>
</dbReference>
<organism evidence="2 3">
    <name type="scientific">Urochloa decumbens</name>
    <dbReference type="NCBI Taxonomy" id="240449"/>
    <lineage>
        <taxon>Eukaryota</taxon>
        <taxon>Viridiplantae</taxon>
        <taxon>Streptophyta</taxon>
        <taxon>Embryophyta</taxon>
        <taxon>Tracheophyta</taxon>
        <taxon>Spermatophyta</taxon>
        <taxon>Magnoliopsida</taxon>
        <taxon>Liliopsida</taxon>
        <taxon>Poales</taxon>
        <taxon>Poaceae</taxon>
        <taxon>PACMAD clade</taxon>
        <taxon>Panicoideae</taxon>
        <taxon>Panicodae</taxon>
        <taxon>Paniceae</taxon>
        <taxon>Melinidinae</taxon>
        <taxon>Urochloa</taxon>
    </lineage>
</organism>
<dbReference type="Pfam" id="PF03140">
    <property type="entry name" value="DUF247"/>
    <property type="match status" value="1"/>
</dbReference>
<keyword evidence="1" id="KW-0812">Transmembrane</keyword>
<gene>
    <name evidence="2" type="ORF">URODEC1_LOCUS61307</name>
</gene>
<name>A0ABC9B2I3_9POAL</name>
<dbReference type="PANTHER" id="PTHR31170:SF18">
    <property type="entry name" value="(WILD MALAYSIAN BANANA) HYPOTHETICAL PROTEIN"/>
    <property type="match status" value="1"/>
</dbReference>
<proteinExistence type="predicted"/>
<accession>A0ABC9B2I3</accession>
<dbReference type="PANTHER" id="PTHR31170">
    <property type="entry name" value="BNAC04G53230D PROTEIN"/>
    <property type="match status" value="1"/>
</dbReference>
<keyword evidence="3" id="KW-1185">Reference proteome</keyword>
<sequence length="437" mass="50267">MAGPPANANSSSWVVDMENMLQHTDPSAEAARWKKSSIYRVPERIKHQTNKADAYRPQLVSLGPFHHGKRHLLPMEEHKRRAVLHLVKRARVPLRDFVASVEKMADELMDAYDGLDEWWCEAGKGRFVEVMLTDGCFLLEMMRTRRLVLKGKPLKDYAPNDPVFSIHGFYFLRPDIQSDMILMENQLPLLVLQKISAVARGTSSSAEDINEMVLRFLDCPLDEGMGKLGLHPLELYHKCFRDPQPNVSRLDREREDTVPSAWELREAGTRFKMSATKRVCDIDFEDGVLRMPLLEVYDETEKNYLNMMAFELLHRYAGNDVTDYIIFMDNIINSERDVALLRSKGLIKSGLGSDMEVAELFNTLSKGAVMSPFCKLLDVQQKMNEHCRKPWNKWRASFEHTYLSNPWVFISLVAAVVLLVATLMQTIYSVMPFYTKN</sequence>
<dbReference type="AlphaFoldDB" id="A0ABC9B2I3"/>
<evidence type="ECO:0000313" key="3">
    <source>
        <dbReference type="Proteomes" id="UP001497457"/>
    </source>
</evidence>
<dbReference type="Proteomes" id="UP001497457">
    <property type="component" value="Chromosome 24b"/>
</dbReference>
<keyword evidence="1" id="KW-1133">Transmembrane helix</keyword>
<keyword evidence="1" id="KW-0472">Membrane</keyword>
<feature type="transmembrane region" description="Helical" evidence="1">
    <location>
        <begin position="407"/>
        <end position="431"/>
    </location>
</feature>
<dbReference type="EMBL" id="OZ075134">
    <property type="protein sequence ID" value="CAL4992865.1"/>
    <property type="molecule type" value="Genomic_DNA"/>
</dbReference>
<evidence type="ECO:0000313" key="2">
    <source>
        <dbReference type="EMBL" id="CAL4992865.1"/>
    </source>
</evidence>
<protein>
    <submittedName>
        <fullName evidence="2">Uncharacterized protein</fullName>
    </submittedName>
</protein>